<dbReference type="AlphaFoldDB" id="A0A9N7Z6M4"/>
<dbReference type="EMBL" id="CADEAL010004100">
    <property type="protein sequence ID" value="CAB1451742.1"/>
    <property type="molecule type" value="Genomic_DNA"/>
</dbReference>
<organism evidence="4 5">
    <name type="scientific">Pleuronectes platessa</name>
    <name type="common">European plaice</name>
    <dbReference type="NCBI Taxonomy" id="8262"/>
    <lineage>
        <taxon>Eukaryota</taxon>
        <taxon>Metazoa</taxon>
        <taxon>Chordata</taxon>
        <taxon>Craniata</taxon>
        <taxon>Vertebrata</taxon>
        <taxon>Euteleostomi</taxon>
        <taxon>Actinopterygii</taxon>
        <taxon>Neopterygii</taxon>
        <taxon>Teleostei</taxon>
        <taxon>Neoteleostei</taxon>
        <taxon>Acanthomorphata</taxon>
        <taxon>Carangaria</taxon>
        <taxon>Pleuronectiformes</taxon>
        <taxon>Pleuronectoidei</taxon>
        <taxon>Pleuronectidae</taxon>
        <taxon>Pleuronectes</taxon>
    </lineage>
</organism>
<reference evidence="4" key="1">
    <citation type="submission" date="2020-03" db="EMBL/GenBank/DDBJ databases">
        <authorList>
            <person name="Weist P."/>
        </authorList>
    </citation>
    <scope>NUCLEOTIDE SEQUENCE</scope>
</reference>
<evidence type="ECO:0000313" key="4">
    <source>
        <dbReference type="EMBL" id="CAB1451742.1"/>
    </source>
</evidence>
<sequence length="97" mass="10968">MDLKVAFVAVCLFALAITCTEAAIPKCCMTTPKHVHKQFLMKVEKWYVQEDRGACDISAVILYVKGRVKPICAPLKVKTALEKLQKRRKRHNLKAAL</sequence>
<name>A0A9N7Z6M4_PLEPL</name>
<evidence type="ECO:0000313" key="5">
    <source>
        <dbReference type="Proteomes" id="UP001153269"/>
    </source>
</evidence>
<dbReference type="Proteomes" id="UP001153269">
    <property type="component" value="Unassembled WGS sequence"/>
</dbReference>
<dbReference type="InterPro" id="IPR036048">
    <property type="entry name" value="Interleukin_8-like_sf"/>
</dbReference>
<feature type="signal peptide" evidence="2">
    <location>
        <begin position="1"/>
        <end position="22"/>
    </location>
</feature>
<feature type="domain" description="Chemokine interleukin-8-like" evidence="3">
    <location>
        <begin position="26"/>
        <end position="79"/>
    </location>
</feature>
<dbReference type="SUPFAM" id="SSF54117">
    <property type="entry name" value="Interleukin 8-like chemokines"/>
    <property type="match status" value="1"/>
</dbReference>
<evidence type="ECO:0000256" key="2">
    <source>
        <dbReference type="SAM" id="SignalP"/>
    </source>
</evidence>
<dbReference type="GO" id="GO:0006955">
    <property type="term" value="P:immune response"/>
    <property type="evidence" value="ECO:0007669"/>
    <property type="project" value="InterPro"/>
</dbReference>
<dbReference type="OrthoDB" id="8905061at2759"/>
<dbReference type="InterPro" id="IPR001811">
    <property type="entry name" value="Chemokine_IL8-like_dom"/>
</dbReference>
<protein>
    <recommendedName>
        <fullName evidence="3">Chemokine interleukin-8-like domain-containing protein</fullName>
    </recommendedName>
</protein>
<dbReference type="Pfam" id="PF00048">
    <property type="entry name" value="IL8"/>
    <property type="match status" value="1"/>
</dbReference>
<evidence type="ECO:0000259" key="3">
    <source>
        <dbReference type="Pfam" id="PF00048"/>
    </source>
</evidence>
<evidence type="ECO:0000256" key="1">
    <source>
        <dbReference type="ARBA" id="ARBA00022514"/>
    </source>
</evidence>
<dbReference type="Gene3D" id="2.40.50.40">
    <property type="match status" value="1"/>
</dbReference>
<keyword evidence="2" id="KW-0732">Signal</keyword>
<dbReference type="GO" id="GO:0008009">
    <property type="term" value="F:chemokine activity"/>
    <property type="evidence" value="ECO:0007669"/>
    <property type="project" value="InterPro"/>
</dbReference>
<dbReference type="GO" id="GO:0005615">
    <property type="term" value="C:extracellular space"/>
    <property type="evidence" value="ECO:0007669"/>
    <property type="project" value="UniProtKB-KW"/>
</dbReference>
<gene>
    <name evidence="4" type="ORF">PLEPLA_LOCUS39468</name>
</gene>
<comment type="caution">
    <text evidence="4">The sequence shown here is derived from an EMBL/GenBank/DDBJ whole genome shotgun (WGS) entry which is preliminary data.</text>
</comment>
<keyword evidence="5" id="KW-1185">Reference proteome</keyword>
<accession>A0A9N7Z6M4</accession>
<proteinExistence type="predicted"/>
<feature type="chain" id="PRO_5040224699" description="Chemokine interleukin-8-like domain-containing protein" evidence="2">
    <location>
        <begin position="23"/>
        <end position="97"/>
    </location>
</feature>
<keyword evidence="1" id="KW-0202">Cytokine</keyword>